<evidence type="ECO:0000313" key="2">
    <source>
        <dbReference type="Proteomes" id="UP000297391"/>
    </source>
</evidence>
<dbReference type="OrthoDB" id="7022702at2"/>
<dbReference type="RefSeq" id="WP_135290490.1">
    <property type="nucleotide sequence ID" value="NZ_QUZU01000024.1"/>
</dbReference>
<name>A0A4Z0AL71_9PSED</name>
<sequence>MTYVMLTVEQLRHTKATNPFVIKNPDQVTNAFTSTDKQMAADKLKLTEREQIEEVKNLVRGHDMTSISSKDLREIGLALNRTGLIDDETFWVFSNALLATDENSKPTLQDVKFNALALFNERYEEYRDFLESNPRDVNKGTLEWQQALVAANHAISALSYFSNSTRADLAIDERA</sequence>
<reference evidence="1 2" key="1">
    <citation type="journal article" date="2019" name="Syst. Appl. Microbiol.">
        <title>New species of pathogenic Pseudomonas isolated from citrus in Tunisia: Proposal of Pseudomonas kairouanensis sp. nov. and Pseudomonas nabeulensis sp. nov.</title>
        <authorList>
            <person name="Oueslati M."/>
            <person name="Mulet M."/>
            <person name="Gomila M."/>
            <person name="Berge O."/>
            <person name="Hajlaoui M.R."/>
            <person name="Lalucat J."/>
            <person name="Sadfi-Zouaoui N."/>
            <person name="Garcia-Valdes E."/>
        </authorList>
    </citation>
    <scope>NUCLEOTIDE SEQUENCE [LARGE SCALE GENOMIC DNA]</scope>
    <source>
        <strain evidence="1 2">KC12</strain>
    </source>
</reference>
<accession>A0A4Z0AL71</accession>
<comment type="caution">
    <text evidence="1">The sequence shown here is derived from an EMBL/GenBank/DDBJ whole genome shotgun (WGS) entry which is preliminary data.</text>
</comment>
<organism evidence="1 2">
    <name type="scientific">Pseudomonas kairouanensis</name>
    <dbReference type="NCBI Taxonomy" id="2293832"/>
    <lineage>
        <taxon>Bacteria</taxon>
        <taxon>Pseudomonadati</taxon>
        <taxon>Pseudomonadota</taxon>
        <taxon>Gammaproteobacteria</taxon>
        <taxon>Pseudomonadales</taxon>
        <taxon>Pseudomonadaceae</taxon>
        <taxon>Pseudomonas</taxon>
    </lineage>
</organism>
<dbReference type="Proteomes" id="UP000297391">
    <property type="component" value="Unassembled WGS sequence"/>
</dbReference>
<dbReference type="AlphaFoldDB" id="A0A4Z0AL71"/>
<proteinExistence type="predicted"/>
<gene>
    <name evidence="1" type="ORF">DYL59_18640</name>
</gene>
<protein>
    <submittedName>
        <fullName evidence="1">Uncharacterized protein</fullName>
    </submittedName>
</protein>
<evidence type="ECO:0000313" key="1">
    <source>
        <dbReference type="EMBL" id="TFY87375.1"/>
    </source>
</evidence>
<dbReference type="EMBL" id="QUZU01000024">
    <property type="protein sequence ID" value="TFY87375.1"/>
    <property type="molecule type" value="Genomic_DNA"/>
</dbReference>
<keyword evidence="2" id="KW-1185">Reference proteome</keyword>